<dbReference type="STRING" id="631362.Thi970DRAFT_00045"/>
<dbReference type="eggNOG" id="COG3236">
    <property type="taxonomic scope" value="Bacteria"/>
</dbReference>
<dbReference type="HOGENOM" id="CLU_2014228_0_0_6"/>
<comment type="catalytic activity">
    <reaction evidence="2">
        <text>2,5-diamino-6-hydroxy-4-(5-phosphoribosylamino)-pyrimidine + H2O = 2,5,6-triamino-4-hydroxypyrimidine + D-ribose 5-phosphate</text>
        <dbReference type="Rhea" id="RHEA:23436"/>
        <dbReference type="ChEBI" id="CHEBI:15377"/>
        <dbReference type="ChEBI" id="CHEBI:58614"/>
        <dbReference type="ChEBI" id="CHEBI:78346"/>
        <dbReference type="ChEBI" id="CHEBI:137796"/>
    </reaction>
</comment>
<dbReference type="SUPFAM" id="SSF143990">
    <property type="entry name" value="YbiA-like"/>
    <property type="match status" value="1"/>
</dbReference>
<dbReference type="Gene3D" id="1.10.357.40">
    <property type="entry name" value="YbiA-like"/>
    <property type="match status" value="1"/>
</dbReference>
<dbReference type="CDD" id="cd15457">
    <property type="entry name" value="NADAR"/>
    <property type="match status" value="1"/>
</dbReference>
<dbReference type="AlphaFoldDB" id="H8YVH0"/>
<evidence type="ECO:0000256" key="1">
    <source>
        <dbReference type="ARBA" id="ARBA00000022"/>
    </source>
</evidence>
<sequence length="123" mass="13907">MTQGVIRFYSLAHAYDEFSNFAPYPIRLDGKTWQTSEHDLQAAKFQDPKDREAIRKAKPPMLAARMGRDRRRTRRCWLSSHNTPNCVNCCWRPGRPGWSSTGRKTAIGAMAAMAGAVTCLVFS</sequence>
<evidence type="ECO:0000313" key="3">
    <source>
        <dbReference type="EMBL" id="EIC23910.1"/>
    </source>
</evidence>
<keyword evidence="4" id="KW-1185">Reference proteome</keyword>
<reference evidence="3 4" key="2">
    <citation type="submission" date="2011-11" db="EMBL/GenBank/DDBJ databases">
        <authorList>
            <consortium name="US DOE Joint Genome Institute"/>
            <person name="Lucas S."/>
            <person name="Han J."/>
            <person name="Lapidus A."/>
            <person name="Cheng J.-F."/>
            <person name="Goodwin L."/>
            <person name="Pitluck S."/>
            <person name="Peters L."/>
            <person name="Ovchinnikova G."/>
            <person name="Zhang X."/>
            <person name="Detter J.C."/>
            <person name="Han C."/>
            <person name="Tapia R."/>
            <person name="Land M."/>
            <person name="Hauser L."/>
            <person name="Kyrpides N."/>
            <person name="Ivanova N."/>
            <person name="Pagani I."/>
            <person name="Vogl K."/>
            <person name="Liu Z."/>
            <person name="Overmann J."/>
            <person name="Frigaard N.-U."/>
            <person name="Bryant D."/>
            <person name="Woyke T."/>
        </authorList>
    </citation>
    <scope>NUCLEOTIDE SEQUENCE [LARGE SCALE GENOMIC DNA]</scope>
    <source>
        <strain evidence="3 4">970</strain>
    </source>
</reference>
<evidence type="ECO:0000313" key="4">
    <source>
        <dbReference type="Proteomes" id="UP000002964"/>
    </source>
</evidence>
<organism evidence="3 4">
    <name type="scientific">Thiorhodovibrio frisius</name>
    <dbReference type="NCBI Taxonomy" id="631362"/>
    <lineage>
        <taxon>Bacteria</taxon>
        <taxon>Pseudomonadati</taxon>
        <taxon>Pseudomonadota</taxon>
        <taxon>Gammaproteobacteria</taxon>
        <taxon>Chromatiales</taxon>
        <taxon>Chromatiaceae</taxon>
        <taxon>Thiorhodovibrio</taxon>
    </lineage>
</organism>
<dbReference type="EMBL" id="JH603163">
    <property type="protein sequence ID" value="EIC23910.1"/>
    <property type="molecule type" value="Genomic_DNA"/>
</dbReference>
<evidence type="ECO:0000256" key="2">
    <source>
        <dbReference type="ARBA" id="ARBA00000751"/>
    </source>
</evidence>
<dbReference type="InterPro" id="IPR012816">
    <property type="entry name" value="NADAR"/>
</dbReference>
<accession>H8YVH0</accession>
<proteinExistence type="predicted"/>
<reference evidence="4" key="1">
    <citation type="submission" date="2011-06" db="EMBL/GenBank/DDBJ databases">
        <authorList>
            <consortium name="US DOE Joint Genome Institute (JGI-PGF)"/>
            <person name="Lucas S."/>
            <person name="Han J."/>
            <person name="Lapidus A."/>
            <person name="Cheng J.-F."/>
            <person name="Goodwin L."/>
            <person name="Pitluck S."/>
            <person name="Peters L."/>
            <person name="Land M.L."/>
            <person name="Hauser L."/>
            <person name="Vogl K."/>
            <person name="Liu Z."/>
            <person name="Overmann J."/>
            <person name="Frigaard N.-U."/>
            <person name="Bryant D.A."/>
            <person name="Woyke T.J."/>
        </authorList>
    </citation>
    <scope>NUCLEOTIDE SEQUENCE [LARGE SCALE GENOMIC DNA]</scope>
    <source>
        <strain evidence="4">970</strain>
    </source>
</reference>
<name>H8YVH0_9GAMM</name>
<comment type="catalytic activity">
    <reaction evidence="1">
        <text>5-amino-6-(5-phospho-D-ribosylamino)uracil + H2O = 5,6-diaminouracil + D-ribose 5-phosphate</text>
        <dbReference type="Rhea" id="RHEA:55020"/>
        <dbReference type="ChEBI" id="CHEBI:15377"/>
        <dbReference type="ChEBI" id="CHEBI:46252"/>
        <dbReference type="ChEBI" id="CHEBI:58453"/>
        <dbReference type="ChEBI" id="CHEBI:78346"/>
    </reaction>
</comment>
<dbReference type="InterPro" id="IPR037238">
    <property type="entry name" value="YbiA-like_sf"/>
</dbReference>
<gene>
    <name evidence="3" type="ORF">Thi970DRAFT_00045</name>
</gene>
<dbReference type="Proteomes" id="UP000002964">
    <property type="component" value="Unassembled WGS sequence"/>
</dbReference>
<protein>
    <submittedName>
        <fullName evidence="3">Uncharacterized protein</fullName>
    </submittedName>
</protein>